<comment type="caution">
    <text evidence="2">The sequence shown here is derived from an EMBL/GenBank/DDBJ whole genome shotgun (WGS) entry which is preliminary data.</text>
</comment>
<dbReference type="AlphaFoldDB" id="A0A150GW79"/>
<keyword evidence="1" id="KW-0732">Signal</keyword>
<sequence length="398" mass="43965">MSVMSRTLAIAIFLASIALLVDAGPELNPFQYCSTVLKKLRRNERQTLHRAVVAVQGLYAQLELRKLDRATSTATTEQLQAWLNSNQTVVSRPWAISKLAQRLQAVCRDAGIPCELVVNADNPHEASEWTTLAKSTKGFVVPLFSANIHEARGYNRAARAAQGRFLIIWQDDQLPPSSGSWLRDLQKLFSGHPRLAVVGMNTFRMCKHAEATNRFGAVAWEPDPVTGVRWSYVQEPKLVVDQTPTQLLMPIGAPPQFNHAIPNVDFAPLVVRASAYELLGGLEESYTRKGDCGIWGDWELCTRAWVAGWTVGYLPIEGREGDGQDGGTHVGSNAEKCWGRQQYVSAGSFDKRYGSPAFQDELCGKVWKFNMAAFSLSDPSKCPYGGPETKFGNCTRSS</sequence>
<gene>
    <name evidence="2" type="ORF">GPECTOR_5g124</name>
</gene>
<reference evidence="3" key="1">
    <citation type="journal article" date="2016" name="Nat. Commun.">
        <title>The Gonium pectorale genome demonstrates co-option of cell cycle regulation during the evolution of multicellularity.</title>
        <authorList>
            <person name="Hanschen E.R."/>
            <person name="Marriage T.N."/>
            <person name="Ferris P.J."/>
            <person name="Hamaji T."/>
            <person name="Toyoda A."/>
            <person name="Fujiyama A."/>
            <person name="Neme R."/>
            <person name="Noguchi H."/>
            <person name="Minakuchi Y."/>
            <person name="Suzuki M."/>
            <person name="Kawai-Toyooka H."/>
            <person name="Smith D.R."/>
            <person name="Sparks H."/>
            <person name="Anderson J."/>
            <person name="Bakaric R."/>
            <person name="Luria V."/>
            <person name="Karger A."/>
            <person name="Kirschner M.W."/>
            <person name="Durand P.M."/>
            <person name="Michod R.E."/>
            <person name="Nozaki H."/>
            <person name="Olson B.J."/>
        </authorList>
    </citation>
    <scope>NUCLEOTIDE SEQUENCE [LARGE SCALE GENOMIC DNA]</scope>
    <source>
        <strain evidence="3">NIES-2863</strain>
    </source>
</reference>
<dbReference type="Proteomes" id="UP000075714">
    <property type="component" value="Unassembled WGS sequence"/>
</dbReference>
<dbReference type="PANTHER" id="PTHR22916">
    <property type="entry name" value="GLYCOSYLTRANSFERASE"/>
    <property type="match status" value="1"/>
</dbReference>
<evidence type="ECO:0000313" key="3">
    <source>
        <dbReference type="Proteomes" id="UP000075714"/>
    </source>
</evidence>
<accession>A0A150GW79</accession>
<organism evidence="2 3">
    <name type="scientific">Gonium pectorale</name>
    <name type="common">Green alga</name>
    <dbReference type="NCBI Taxonomy" id="33097"/>
    <lineage>
        <taxon>Eukaryota</taxon>
        <taxon>Viridiplantae</taxon>
        <taxon>Chlorophyta</taxon>
        <taxon>core chlorophytes</taxon>
        <taxon>Chlorophyceae</taxon>
        <taxon>CS clade</taxon>
        <taxon>Chlamydomonadales</taxon>
        <taxon>Volvocaceae</taxon>
        <taxon>Gonium</taxon>
    </lineage>
</organism>
<dbReference type="InterPro" id="IPR029044">
    <property type="entry name" value="Nucleotide-diphossugar_trans"/>
</dbReference>
<feature type="chain" id="PRO_5007562247" description="Glycosyltransferase 2-like domain-containing protein" evidence="1">
    <location>
        <begin position="24"/>
        <end position="398"/>
    </location>
</feature>
<name>A0A150GW79_GONPE</name>
<evidence type="ECO:0000313" key="2">
    <source>
        <dbReference type="EMBL" id="KXZ54013.1"/>
    </source>
</evidence>
<dbReference type="OrthoDB" id="2918at2759"/>
<evidence type="ECO:0008006" key="4">
    <source>
        <dbReference type="Google" id="ProtNLM"/>
    </source>
</evidence>
<feature type="signal peptide" evidence="1">
    <location>
        <begin position="1"/>
        <end position="23"/>
    </location>
</feature>
<dbReference type="SUPFAM" id="SSF53448">
    <property type="entry name" value="Nucleotide-diphospho-sugar transferases"/>
    <property type="match status" value="1"/>
</dbReference>
<dbReference type="GO" id="GO:0016757">
    <property type="term" value="F:glycosyltransferase activity"/>
    <property type="evidence" value="ECO:0007669"/>
    <property type="project" value="UniProtKB-ARBA"/>
</dbReference>
<protein>
    <recommendedName>
        <fullName evidence="4">Glycosyltransferase 2-like domain-containing protein</fullName>
    </recommendedName>
</protein>
<proteinExistence type="predicted"/>
<evidence type="ECO:0000256" key="1">
    <source>
        <dbReference type="SAM" id="SignalP"/>
    </source>
</evidence>
<dbReference type="STRING" id="33097.A0A150GW79"/>
<dbReference type="PANTHER" id="PTHR22916:SF3">
    <property type="entry name" value="UDP-GLCNAC:BETAGAL BETA-1,3-N-ACETYLGLUCOSAMINYLTRANSFERASE-LIKE PROTEIN 1"/>
    <property type="match status" value="1"/>
</dbReference>
<dbReference type="Gene3D" id="3.90.550.10">
    <property type="entry name" value="Spore Coat Polysaccharide Biosynthesis Protein SpsA, Chain A"/>
    <property type="match status" value="1"/>
</dbReference>
<keyword evidence="3" id="KW-1185">Reference proteome</keyword>
<dbReference type="EMBL" id="LSYV01000006">
    <property type="protein sequence ID" value="KXZ54013.1"/>
    <property type="molecule type" value="Genomic_DNA"/>
</dbReference>